<evidence type="ECO:0000256" key="1">
    <source>
        <dbReference type="SAM" id="SignalP"/>
    </source>
</evidence>
<organism evidence="2 3">
    <name type="scientific">Scylla paramamosain</name>
    <name type="common">Mud crab</name>
    <dbReference type="NCBI Taxonomy" id="85552"/>
    <lineage>
        <taxon>Eukaryota</taxon>
        <taxon>Metazoa</taxon>
        <taxon>Ecdysozoa</taxon>
        <taxon>Arthropoda</taxon>
        <taxon>Crustacea</taxon>
        <taxon>Multicrustacea</taxon>
        <taxon>Malacostraca</taxon>
        <taxon>Eumalacostraca</taxon>
        <taxon>Eucarida</taxon>
        <taxon>Decapoda</taxon>
        <taxon>Pleocyemata</taxon>
        <taxon>Brachyura</taxon>
        <taxon>Eubrachyura</taxon>
        <taxon>Portunoidea</taxon>
        <taxon>Portunidae</taxon>
        <taxon>Portuninae</taxon>
        <taxon>Scylla</taxon>
    </lineage>
</organism>
<feature type="signal peptide" evidence="1">
    <location>
        <begin position="1"/>
        <end position="19"/>
    </location>
</feature>
<sequence length="455" mass="50377">MQSLLVSSFLVLGVHMAASFERARLYSEPNGKGMQLTTHGSLGDLTMYNFNNKMDSVYQSGLWIYYEHPAYNAMPGYAVVMYGDRVSANLPEGYSNIVSSVRLVKSSHDGYKDLITLYSGTGFAGQELITGVSRGSLDYMADQVSSLIVIGSSPWTIYSDYNYSGQQACVYPSTDYYVNDDGEVVYFGLYVNMTSVGFLDNSIQSVLKGCSFWNAAAPAYLSLDARSPYCPSGLENYTMKLLLLVSLLVVGARSLYRFTRVMSADPSYSRFFQYDVPCLSAYYFDDTIHSVKQSGMWIYYENNNYNQITGDICYVYGLMINVNMSEQLIGKVSSLRFVGKSHILNTDSITFYEDGVFTGEAIVTEEGLRSLGPMAEVRTSPACLCACTQNGVPAASLDGKLVFGIVHDIKRLDMPDNSIMSVKKGCDSRAASHKLIIEADGQNKDGAWRFFKHKA</sequence>
<evidence type="ECO:0000313" key="3">
    <source>
        <dbReference type="Proteomes" id="UP001487740"/>
    </source>
</evidence>
<dbReference type="AlphaFoldDB" id="A0AAW0TI03"/>
<dbReference type="InterPro" id="IPR011024">
    <property type="entry name" value="G_crystallin-like"/>
</dbReference>
<feature type="chain" id="PRO_5043497425" evidence="1">
    <location>
        <begin position="20"/>
        <end position="455"/>
    </location>
</feature>
<gene>
    <name evidence="2" type="ORF">O3P69_017971</name>
</gene>
<keyword evidence="3" id="KW-1185">Reference proteome</keyword>
<keyword evidence="1" id="KW-0732">Signal</keyword>
<name>A0AAW0TI03_SCYPA</name>
<accession>A0AAW0TI03</accession>
<dbReference type="Pfam" id="PF03995">
    <property type="entry name" value="Inhibitor_I36"/>
    <property type="match status" value="1"/>
</dbReference>
<dbReference type="SUPFAM" id="SSF49695">
    <property type="entry name" value="gamma-Crystallin-like"/>
    <property type="match status" value="1"/>
</dbReference>
<dbReference type="Gene3D" id="2.60.20.10">
    <property type="entry name" value="Crystallins"/>
    <property type="match status" value="2"/>
</dbReference>
<evidence type="ECO:0000313" key="2">
    <source>
        <dbReference type="EMBL" id="KAK8386986.1"/>
    </source>
</evidence>
<proteinExistence type="predicted"/>
<comment type="caution">
    <text evidence="2">The sequence shown here is derived from an EMBL/GenBank/DDBJ whole genome shotgun (WGS) entry which is preliminary data.</text>
</comment>
<reference evidence="2 3" key="1">
    <citation type="submission" date="2023-03" db="EMBL/GenBank/DDBJ databases">
        <title>High-quality genome of Scylla paramamosain provides insights in environmental adaptation.</title>
        <authorList>
            <person name="Zhang L."/>
        </authorList>
    </citation>
    <scope>NUCLEOTIDE SEQUENCE [LARGE SCALE GENOMIC DNA]</scope>
    <source>
        <strain evidence="2">LZ_2023a</strain>
        <tissue evidence="2">Muscle</tissue>
    </source>
</reference>
<dbReference type="Proteomes" id="UP001487740">
    <property type="component" value="Unassembled WGS sequence"/>
</dbReference>
<protein>
    <submittedName>
        <fullName evidence="2">Uncharacterized protein</fullName>
    </submittedName>
</protein>
<dbReference type="EMBL" id="JARAKH010000030">
    <property type="protein sequence ID" value="KAK8386986.1"/>
    <property type="molecule type" value="Genomic_DNA"/>
</dbReference>